<dbReference type="PROSITE" id="PS50110">
    <property type="entry name" value="RESPONSE_REGULATORY"/>
    <property type="match status" value="1"/>
</dbReference>
<gene>
    <name evidence="9" type="ORF">ACFSYJ_40715</name>
</gene>
<feature type="region of interest" description="Disordered" evidence="6">
    <location>
        <begin position="1"/>
        <end position="29"/>
    </location>
</feature>
<proteinExistence type="predicted"/>
<keyword evidence="4" id="KW-0804">Transcription</keyword>
<dbReference type="SUPFAM" id="SSF46894">
    <property type="entry name" value="C-terminal effector domain of the bipartite response regulators"/>
    <property type="match status" value="1"/>
</dbReference>
<dbReference type="Pfam" id="PF00196">
    <property type="entry name" value="GerE"/>
    <property type="match status" value="1"/>
</dbReference>
<dbReference type="InterPro" id="IPR001789">
    <property type="entry name" value="Sig_transdc_resp-reg_receiver"/>
</dbReference>
<keyword evidence="10" id="KW-1185">Reference proteome</keyword>
<evidence type="ECO:0000256" key="3">
    <source>
        <dbReference type="ARBA" id="ARBA00023125"/>
    </source>
</evidence>
<dbReference type="Proteomes" id="UP001597419">
    <property type="component" value="Unassembled WGS sequence"/>
</dbReference>
<dbReference type="InterPro" id="IPR016032">
    <property type="entry name" value="Sig_transdc_resp-reg_C-effctor"/>
</dbReference>
<evidence type="ECO:0000256" key="6">
    <source>
        <dbReference type="SAM" id="MobiDB-lite"/>
    </source>
</evidence>
<dbReference type="Pfam" id="PF00072">
    <property type="entry name" value="Response_reg"/>
    <property type="match status" value="1"/>
</dbReference>
<keyword evidence="1 5" id="KW-0597">Phosphoprotein</keyword>
<dbReference type="EMBL" id="JBHUKU010000028">
    <property type="protein sequence ID" value="MFD2464998.1"/>
    <property type="molecule type" value="Genomic_DNA"/>
</dbReference>
<comment type="caution">
    <text evidence="9">The sequence shown here is derived from an EMBL/GenBank/DDBJ whole genome shotgun (WGS) entry which is preliminary data.</text>
</comment>
<dbReference type="InterPro" id="IPR039420">
    <property type="entry name" value="WalR-like"/>
</dbReference>
<evidence type="ECO:0000256" key="2">
    <source>
        <dbReference type="ARBA" id="ARBA00023015"/>
    </source>
</evidence>
<evidence type="ECO:0000256" key="1">
    <source>
        <dbReference type="ARBA" id="ARBA00022553"/>
    </source>
</evidence>
<evidence type="ECO:0000313" key="10">
    <source>
        <dbReference type="Proteomes" id="UP001597419"/>
    </source>
</evidence>
<sequence>MTRRQARATMAEPLVAADRQSSCGTPAPEGVSRKTLRVLVADDHAVVREGFAALLAAQPDFEVVGQAEDGVLAERLAVELRPDVVLMDIRMPRQDGVTATRRLLRETPDTRVLILTTFDLDAYVYEALRAGASGFLLKDSTADQVVEGVRVVAAGDALLAPSVTRRLIAEFAARPVAAGGKRLAELTARESEVLVLVARGLSNVEIAAALTVTEHTVKTHVSRLLGKLGLRDRAQAVAVAYESGLVSPGNDVSLPGVTAKSHPRSDDR</sequence>
<reference evidence="10" key="1">
    <citation type="journal article" date="2019" name="Int. J. Syst. Evol. Microbiol.">
        <title>The Global Catalogue of Microorganisms (GCM) 10K type strain sequencing project: providing services to taxonomists for standard genome sequencing and annotation.</title>
        <authorList>
            <consortium name="The Broad Institute Genomics Platform"/>
            <consortium name="The Broad Institute Genome Sequencing Center for Infectious Disease"/>
            <person name="Wu L."/>
            <person name="Ma J."/>
        </authorList>
    </citation>
    <scope>NUCLEOTIDE SEQUENCE [LARGE SCALE GENOMIC DNA]</scope>
    <source>
        <strain evidence="10">CGMCC 4.7643</strain>
    </source>
</reference>
<keyword evidence="2" id="KW-0805">Transcription regulation</keyword>
<dbReference type="CDD" id="cd06170">
    <property type="entry name" value="LuxR_C_like"/>
    <property type="match status" value="1"/>
</dbReference>
<dbReference type="RefSeq" id="WP_345399261.1">
    <property type="nucleotide sequence ID" value="NZ_BAABHG010000010.1"/>
</dbReference>
<evidence type="ECO:0000259" key="8">
    <source>
        <dbReference type="PROSITE" id="PS50110"/>
    </source>
</evidence>
<dbReference type="PANTHER" id="PTHR43214:SF24">
    <property type="entry name" value="TRANSCRIPTIONAL REGULATORY PROTEIN NARL-RELATED"/>
    <property type="match status" value="1"/>
</dbReference>
<dbReference type="SMART" id="SM00421">
    <property type="entry name" value="HTH_LUXR"/>
    <property type="match status" value="1"/>
</dbReference>
<dbReference type="SUPFAM" id="SSF52172">
    <property type="entry name" value="CheY-like"/>
    <property type="match status" value="1"/>
</dbReference>
<dbReference type="PRINTS" id="PR00038">
    <property type="entry name" value="HTHLUXR"/>
</dbReference>
<evidence type="ECO:0000256" key="5">
    <source>
        <dbReference type="PROSITE-ProRule" id="PRU00169"/>
    </source>
</evidence>
<dbReference type="InterPro" id="IPR011006">
    <property type="entry name" value="CheY-like_superfamily"/>
</dbReference>
<dbReference type="Gene3D" id="3.40.50.2300">
    <property type="match status" value="1"/>
</dbReference>
<evidence type="ECO:0000313" key="9">
    <source>
        <dbReference type="EMBL" id="MFD2464998.1"/>
    </source>
</evidence>
<feature type="domain" description="Response regulatory" evidence="8">
    <location>
        <begin position="37"/>
        <end position="153"/>
    </location>
</feature>
<dbReference type="SMART" id="SM00448">
    <property type="entry name" value="REC"/>
    <property type="match status" value="1"/>
</dbReference>
<feature type="modified residue" description="4-aspartylphosphate" evidence="5">
    <location>
        <position position="88"/>
    </location>
</feature>
<dbReference type="PROSITE" id="PS00622">
    <property type="entry name" value="HTH_LUXR_1"/>
    <property type="match status" value="1"/>
</dbReference>
<accession>A0ABW5GVP9</accession>
<dbReference type="InterPro" id="IPR058245">
    <property type="entry name" value="NreC/VraR/RcsB-like_REC"/>
</dbReference>
<evidence type="ECO:0000259" key="7">
    <source>
        <dbReference type="PROSITE" id="PS50043"/>
    </source>
</evidence>
<organism evidence="9 10">
    <name type="scientific">Amycolatopsis samaneae</name>
    <dbReference type="NCBI Taxonomy" id="664691"/>
    <lineage>
        <taxon>Bacteria</taxon>
        <taxon>Bacillati</taxon>
        <taxon>Actinomycetota</taxon>
        <taxon>Actinomycetes</taxon>
        <taxon>Pseudonocardiales</taxon>
        <taxon>Pseudonocardiaceae</taxon>
        <taxon>Amycolatopsis</taxon>
    </lineage>
</organism>
<dbReference type="InterPro" id="IPR000792">
    <property type="entry name" value="Tscrpt_reg_LuxR_C"/>
</dbReference>
<dbReference type="CDD" id="cd17535">
    <property type="entry name" value="REC_NarL-like"/>
    <property type="match status" value="1"/>
</dbReference>
<dbReference type="PANTHER" id="PTHR43214">
    <property type="entry name" value="TWO-COMPONENT RESPONSE REGULATOR"/>
    <property type="match status" value="1"/>
</dbReference>
<dbReference type="PROSITE" id="PS50043">
    <property type="entry name" value="HTH_LUXR_2"/>
    <property type="match status" value="1"/>
</dbReference>
<name>A0ABW5GVP9_9PSEU</name>
<protein>
    <submittedName>
        <fullName evidence="9">Response regulator</fullName>
    </submittedName>
</protein>
<feature type="domain" description="HTH luxR-type" evidence="7">
    <location>
        <begin position="179"/>
        <end position="244"/>
    </location>
</feature>
<keyword evidence="3" id="KW-0238">DNA-binding</keyword>
<evidence type="ECO:0000256" key="4">
    <source>
        <dbReference type="ARBA" id="ARBA00023163"/>
    </source>
</evidence>